<evidence type="ECO:0000256" key="7">
    <source>
        <dbReference type="ARBA" id="ARBA00023157"/>
    </source>
</evidence>
<keyword evidence="5 10" id="KW-0297">G-protein coupled receptor</keyword>
<dbReference type="PROSITE" id="PS50262">
    <property type="entry name" value="G_PROTEIN_RECEP_F1_2"/>
    <property type="match status" value="1"/>
</dbReference>
<keyword evidence="2" id="KW-1003">Cell membrane</keyword>
<evidence type="ECO:0000259" key="12">
    <source>
        <dbReference type="PROSITE" id="PS50262"/>
    </source>
</evidence>
<dbReference type="GO" id="GO:0071880">
    <property type="term" value="P:adenylate cyclase-activating adrenergic receptor signaling pathway"/>
    <property type="evidence" value="ECO:0007669"/>
    <property type="project" value="TreeGrafter"/>
</dbReference>
<dbReference type="PRINTS" id="PR00242">
    <property type="entry name" value="DOPAMINER"/>
</dbReference>
<dbReference type="PANTHER" id="PTHR24248:SF123">
    <property type="entry name" value="G-PROTEIN COUPLED RECEPTORS FAMILY 1 PROFILE DOMAIN-CONTAINING PROTEIN"/>
    <property type="match status" value="1"/>
</dbReference>
<dbReference type="Gene3D" id="1.20.1070.10">
    <property type="entry name" value="Rhodopsin 7-helix transmembrane proteins"/>
    <property type="match status" value="1"/>
</dbReference>
<dbReference type="PROSITE" id="PS00237">
    <property type="entry name" value="G_PROTEIN_RECEP_F1_1"/>
    <property type="match status" value="1"/>
</dbReference>
<feature type="transmembrane region" description="Helical" evidence="11">
    <location>
        <begin position="485"/>
        <end position="506"/>
    </location>
</feature>
<keyword evidence="14" id="KW-1185">Reference proteome</keyword>
<evidence type="ECO:0000256" key="9">
    <source>
        <dbReference type="ARBA" id="ARBA00023224"/>
    </source>
</evidence>
<dbReference type="InterPro" id="IPR017452">
    <property type="entry name" value="GPCR_Rhodpsn_7TM"/>
</dbReference>
<keyword evidence="3 10" id="KW-0812">Transmembrane</keyword>
<dbReference type="PANTHER" id="PTHR24248">
    <property type="entry name" value="ADRENERGIC RECEPTOR-RELATED G-PROTEIN COUPLED RECEPTOR"/>
    <property type="match status" value="1"/>
</dbReference>
<name>A0AAD1T9K5_PELCU</name>
<dbReference type="AlphaFoldDB" id="A0AAD1T9K5"/>
<evidence type="ECO:0000256" key="5">
    <source>
        <dbReference type="ARBA" id="ARBA00023040"/>
    </source>
</evidence>
<dbReference type="PRINTS" id="PR00237">
    <property type="entry name" value="GPCRRHODOPSN"/>
</dbReference>
<evidence type="ECO:0000313" key="13">
    <source>
        <dbReference type="EMBL" id="CAH2322089.1"/>
    </source>
</evidence>
<keyword evidence="9 10" id="KW-0807">Transducer</keyword>
<dbReference type="GO" id="GO:0005886">
    <property type="term" value="C:plasma membrane"/>
    <property type="evidence" value="ECO:0007669"/>
    <property type="project" value="UniProtKB-SubCell"/>
</dbReference>
<keyword evidence="4 11" id="KW-1133">Transmembrane helix</keyword>
<evidence type="ECO:0000256" key="3">
    <source>
        <dbReference type="ARBA" id="ARBA00022692"/>
    </source>
</evidence>
<evidence type="ECO:0000256" key="6">
    <source>
        <dbReference type="ARBA" id="ARBA00023136"/>
    </source>
</evidence>
<dbReference type="Pfam" id="PF00001">
    <property type="entry name" value="7tm_1"/>
    <property type="match status" value="1"/>
</dbReference>
<dbReference type="EMBL" id="OW240922">
    <property type="protein sequence ID" value="CAH2322089.1"/>
    <property type="molecule type" value="Genomic_DNA"/>
</dbReference>
<dbReference type="InterPro" id="IPR000276">
    <property type="entry name" value="GPCR_Rhodpsn"/>
</dbReference>
<dbReference type="Proteomes" id="UP001295444">
    <property type="component" value="Chromosome 11"/>
</dbReference>
<evidence type="ECO:0000256" key="2">
    <source>
        <dbReference type="ARBA" id="ARBA00022475"/>
    </source>
</evidence>
<evidence type="ECO:0000256" key="4">
    <source>
        <dbReference type="ARBA" id="ARBA00022989"/>
    </source>
</evidence>
<evidence type="ECO:0000256" key="11">
    <source>
        <dbReference type="SAM" id="Phobius"/>
    </source>
</evidence>
<dbReference type="GO" id="GO:0043410">
    <property type="term" value="P:positive regulation of MAPK cascade"/>
    <property type="evidence" value="ECO:0007669"/>
    <property type="project" value="TreeGrafter"/>
</dbReference>
<keyword evidence="8 10" id="KW-0675">Receptor</keyword>
<feature type="domain" description="G-protein coupled receptors family 1 profile" evidence="12">
    <location>
        <begin position="453"/>
        <end position="710"/>
    </location>
</feature>
<feature type="transmembrane region" description="Helical" evidence="11">
    <location>
        <begin position="644"/>
        <end position="664"/>
    </location>
</feature>
<gene>
    <name evidence="13" type="ORF">PECUL_23A035201</name>
</gene>
<evidence type="ECO:0000256" key="10">
    <source>
        <dbReference type="RuleBase" id="RU000688"/>
    </source>
</evidence>
<proteinExistence type="inferred from homology"/>
<dbReference type="SUPFAM" id="SSF81321">
    <property type="entry name" value="Family A G protein-coupled receptor-like"/>
    <property type="match status" value="1"/>
</dbReference>
<dbReference type="InterPro" id="IPR000929">
    <property type="entry name" value="Dopamine_rcpt"/>
</dbReference>
<sequence length="847" mass="93263">MLSEIAWPLTNPFCVPPPPPPSSVLLAPFLDIQLGHMHIFMPRAKLFQALLGQHLPFPTHSIYPFSPQHLLLLSPDSPLPQILIFLSPRFYSFCPLLPPASPPIPPSISPSHSPPRISSSFPPVSPLLLPQILLFLSLSPSSISSSSPPDSPLPFPQILIFLSPSPPAPPPLLPQHLLLPFLLCIPLPSILLPLSPCSILSSLLFSPASPPSSCILLLYSFPLQLPSSLLPSISSSSLPQILPLSSFPQILIFPSPFFSQHSPPLSFSPVSSPSSFPLFPQHLLPQHLPLFPFSTSVIFSLSFFLSSAFSLSPSFPHSPSSVHSLYHSLPFPPSPSSSPLDFLLSGGISGRSSAGTAYRQIGAIPALVDLGGAGKQGQLILPVCMLMLCIQSATQKGSLQDWCPPNGKPLCLQCNHSCVAKRSRIGKHRPERQSTHWLAPLPSNPVYSPGEYFAVSDLFVALLVMPWKAVTEVAGYWLFGKFCDTWIAFDIMCSTASILNLCIISLDRYWAIASPFRYERKMTQRVAFIMIGVAWTLSILISFIPVQLSWHKSDELDDNFNVTNQTENCDSSLNRTYAISSSLISFYIPVAIMIGTYTRIYRIAQTQIRRISSLERAVEHAQSCHPDCPHENSLKTSFRKETKVLKTLSIIMGVFVFCWLPFFVLNCMVPFCHTGLPGLNEPDPPCVSETTFSIFVWFGWANSSLNPVIYAFNADFRKAFTTILGCNKLCSNSNVEPVNFSNELVSYHHDTTFQKDAPANFNSSQLPNVVTQEQDDLEGPCFDKGSVTSNSHGIRNHKNLLLPNSVQFECEAEISLETITPFTSAGPIECPSHALEEEGIQYTNTLY</sequence>
<dbReference type="CDD" id="cd15057">
    <property type="entry name" value="7tmA_D1-like_dopamine_R"/>
    <property type="match status" value="1"/>
</dbReference>
<evidence type="ECO:0000256" key="1">
    <source>
        <dbReference type="ARBA" id="ARBA00004651"/>
    </source>
</evidence>
<accession>A0AAD1T9K5</accession>
<feature type="transmembrane region" description="Helical" evidence="11">
    <location>
        <begin position="577"/>
        <end position="600"/>
    </location>
</feature>
<evidence type="ECO:0000256" key="8">
    <source>
        <dbReference type="ARBA" id="ARBA00023170"/>
    </source>
</evidence>
<reference evidence="13" key="1">
    <citation type="submission" date="2022-03" db="EMBL/GenBank/DDBJ databases">
        <authorList>
            <person name="Alioto T."/>
            <person name="Alioto T."/>
            <person name="Gomez Garrido J."/>
        </authorList>
    </citation>
    <scope>NUCLEOTIDE SEQUENCE</scope>
</reference>
<dbReference type="GO" id="GO:0004930">
    <property type="term" value="F:G protein-coupled receptor activity"/>
    <property type="evidence" value="ECO:0007669"/>
    <property type="project" value="UniProtKB-KW"/>
</dbReference>
<comment type="subcellular location">
    <subcellularLocation>
        <location evidence="1">Cell membrane</location>
        <topology evidence="1">Multi-pass membrane protein</topology>
    </subcellularLocation>
</comment>
<evidence type="ECO:0000313" key="14">
    <source>
        <dbReference type="Proteomes" id="UP001295444"/>
    </source>
</evidence>
<feature type="transmembrane region" description="Helical" evidence="11">
    <location>
        <begin position="526"/>
        <end position="546"/>
    </location>
</feature>
<protein>
    <submittedName>
        <fullName evidence="13">D(1C) dopamine receptor-like</fullName>
    </submittedName>
</protein>
<comment type="similarity">
    <text evidence="10">Belongs to the G-protein coupled receptor 1 family.</text>
</comment>
<keyword evidence="6 11" id="KW-0472">Membrane</keyword>
<keyword evidence="7" id="KW-1015">Disulfide bond</keyword>
<organism evidence="13 14">
    <name type="scientific">Pelobates cultripes</name>
    <name type="common">Western spadefoot toad</name>
    <dbReference type="NCBI Taxonomy" id="61616"/>
    <lineage>
        <taxon>Eukaryota</taxon>
        <taxon>Metazoa</taxon>
        <taxon>Chordata</taxon>
        <taxon>Craniata</taxon>
        <taxon>Vertebrata</taxon>
        <taxon>Euteleostomi</taxon>
        <taxon>Amphibia</taxon>
        <taxon>Batrachia</taxon>
        <taxon>Anura</taxon>
        <taxon>Pelobatoidea</taxon>
        <taxon>Pelobatidae</taxon>
        <taxon>Pelobates</taxon>
    </lineage>
</organism>